<evidence type="ECO:0000256" key="4">
    <source>
        <dbReference type="ARBA" id="ARBA00023242"/>
    </source>
</evidence>
<name>A0A6A3BC79_HIBSY</name>
<dbReference type="GO" id="GO:0000972">
    <property type="term" value="P:transcription-dependent tethering of RNA polymerase II gene DNA at nuclear periphery"/>
    <property type="evidence" value="ECO:0007669"/>
    <property type="project" value="TreeGrafter"/>
</dbReference>
<keyword evidence="7" id="KW-1185">Reference proteome</keyword>
<dbReference type="InterPro" id="IPR015943">
    <property type="entry name" value="WD40/YVTN_repeat-like_dom_sf"/>
</dbReference>
<dbReference type="AlphaFoldDB" id="A0A6A3BC79"/>
<reference evidence="6" key="1">
    <citation type="submission" date="2019-09" db="EMBL/GenBank/DDBJ databases">
        <title>Draft genome information of white flower Hibiscus syriacus.</title>
        <authorList>
            <person name="Kim Y.-M."/>
        </authorList>
    </citation>
    <scope>NUCLEOTIDE SEQUENCE [LARGE SCALE GENOMIC DNA]</scope>
    <source>
        <strain evidence="6">YM2019G1</strain>
    </source>
</reference>
<evidence type="ECO:0000256" key="3">
    <source>
        <dbReference type="ARBA" id="ARBA00022448"/>
    </source>
</evidence>
<organism evidence="6 7">
    <name type="scientific">Hibiscus syriacus</name>
    <name type="common">Rose of Sharon</name>
    <dbReference type="NCBI Taxonomy" id="106335"/>
    <lineage>
        <taxon>Eukaryota</taxon>
        <taxon>Viridiplantae</taxon>
        <taxon>Streptophyta</taxon>
        <taxon>Embryophyta</taxon>
        <taxon>Tracheophyta</taxon>
        <taxon>Spermatophyta</taxon>
        <taxon>Magnoliopsida</taxon>
        <taxon>eudicotyledons</taxon>
        <taxon>Gunneridae</taxon>
        <taxon>Pentapetalae</taxon>
        <taxon>rosids</taxon>
        <taxon>malvids</taxon>
        <taxon>Malvales</taxon>
        <taxon>Malvaceae</taxon>
        <taxon>Malvoideae</taxon>
        <taxon>Hibiscus</taxon>
    </lineage>
</organism>
<dbReference type="PANTHER" id="PTHR13405:SF11">
    <property type="entry name" value="NUCLEAR PORE COMPLEX PROTEIN NUP133"/>
    <property type="match status" value="1"/>
</dbReference>
<dbReference type="InterPro" id="IPR037624">
    <property type="entry name" value="Nup133-like"/>
</dbReference>
<evidence type="ECO:0000256" key="1">
    <source>
        <dbReference type="ARBA" id="ARBA00004123"/>
    </source>
</evidence>
<dbReference type="Proteomes" id="UP000436088">
    <property type="component" value="Unassembled WGS sequence"/>
</dbReference>
<dbReference type="Pfam" id="PF08801">
    <property type="entry name" value="Nucleoporin_N"/>
    <property type="match status" value="1"/>
</dbReference>
<protein>
    <recommendedName>
        <fullName evidence="5">Nucleoporin Nup133/Nup155-like N-terminal domain-containing protein</fullName>
    </recommendedName>
</protein>
<accession>A0A6A3BC79</accession>
<dbReference type="InterPro" id="IPR014908">
    <property type="entry name" value="Nucleoporin_Nup133/Nup155_N"/>
</dbReference>
<comment type="similarity">
    <text evidence="2">Belongs to the nucleoporin Nup133 family.</text>
</comment>
<dbReference type="EMBL" id="VEPZ02000889">
    <property type="protein sequence ID" value="KAE8712702.1"/>
    <property type="molecule type" value="Genomic_DNA"/>
</dbReference>
<comment type="caution">
    <text evidence="6">The sequence shown here is derived from an EMBL/GenBank/DDBJ whole genome shotgun (WGS) entry which is preliminary data.</text>
</comment>
<gene>
    <name evidence="6" type="ORF">F3Y22_tig00110236pilonHSYRG00112</name>
</gene>
<dbReference type="GO" id="GO:0016973">
    <property type="term" value="P:poly(A)+ mRNA export from nucleus"/>
    <property type="evidence" value="ECO:0007669"/>
    <property type="project" value="TreeGrafter"/>
</dbReference>
<evidence type="ECO:0000313" key="7">
    <source>
        <dbReference type="Proteomes" id="UP000436088"/>
    </source>
</evidence>
<evidence type="ECO:0000256" key="2">
    <source>
        <dbReference type="ARBA" id="ARBA00005569"/>
    </source>
</evidence>
<proteinExistence type="inferred from homology"/>
<dbReference type="PANTHER" id="PTHR13405">
    <property type="entry name" value="NUCLEAR PORE COMPLEX PROTEIN NUP133"/>
    <property type="match status" value="1"/>
</dbReference>
<evidence type="ECO:0000313" key="6">
    <source>
        <dbReference type="EMBL" id="KAE8712702.1"/>
    </source>
</evidence>
<comment type="subcellular location">
    <subcellularLocation>
        <location evidence="1">Nucleus</location>
    </subcellularLocation>
</comment>
<dbReference type="Gene3D" id="2.130.10.10">
    <property type="entry name" value="YVTN repeat-like/Quinoprotein amine dehydrogenase"/>
    <property type="match status" value="1"/>
</dbReference>
<dbReference type="GO" id="GO:0017056">
    <property type="term" value="F:structural constituent of nuclear pore"/>
    <property type="evidence" value="ECO:0007669"/>
    <property type="project" value="InterPro"/>
</dbReference>
<keyword evidence="3" id="KW-0813">Transport</keyword>
<dbReference type="SUPFAM" id="SSF117289">
    <property type="entry name" value="Nucleoporin domain"/>
    <property type="match status" value="1"/>
</dbReference>
<feature type="domain" description="Nucleoporin Nup133/Nup155-like N-terminal" evidence="5">
    <location>
        <begin position="19"/>
        <end position="128"/>
    </location>
</feature>
<evidence type="ECO:0000259" key="5">
    <source>
        <dbReference type="Pfam" id="PF08801"/>
    </source>
</evidence>
<sequence>MFQLFFSKLWFQEIVGNDGDLGIEKDLTGQKQIWPLDLQVDDHGKVTTILVATFCKDRFSSSSYIQYSLLTMQYMSKVNISDFHETVLEKKAPIQVIIPKARVEDEDFLFSMRLRVGKVLDASVLPPIDDEEDGDWVVLIEKAGIWAIPIDFLLHCVISYNLYFRTMILGYQ</sequence>
<dbReference type="GO" id="GO:0031080">
    <property type="term" value="C:nuclear pore outer ring"/>
    <property type="evidence" value="ECO:0007669"/>
    <property type="project" value="TreeGrafter"/>
</dbReference>
<dbReference type="GO" id="GO:0006606">
    <property type="term" value="P:protein import into nucleus"/>
    <property type="evidence" value="ECO:0007669"/>
    <property type="project" value="TreeGrafter"/>
</dbReference>
<keyword evidence="4" id="KW-0539">Nucleus</keyword>